<keyword evidence="6 12" id="KW-0812">Transmembrane</keyword>
<evidence type="ECO:0000256" key="12">
    <source>
        <dbReference type="SAM" id="Phobius"/>
    </source>
</evidence>
<feature type="transmembrane region" description="Helical" evidence="12">
    <location>
        <begin position="200"/>
        <end position="224"/>
    </location>
</feature>
<keyword evidence="7 12" id="KW-1133">Transmembrane helix</keyword>
<keyword evidence="15" id="KW-1185">Reference proteome</keyword>
<keyword evidence="10 12" id="KW-0472">Membrane</keyword>
<keyword evidence="9" id="KW-0406">Ion transport</keyword>
<feature type="transmembrane region" description="Helical" evidence="12">
    <location>
        <begin position="101"/>
        <end position="124"/>
    </location>
</feature>
<feature type="transmembrane region" description="Helical" evidence="12">
    <location>
        <begin position="166"/>
        <end position="188"/>
    </location>
</feature>
<name>A0ABP8MNE7_9BACT</name>
<keyword evidence="4" id="KW-0050">Antiport</keyword>
<keyword evidence="11" id="KW-0739">Sodium transport</keyword>
<comment type="caution">
    <text evidence="14">The sequence shown here is derived from an EMBL/GenBank/DDBJ whole genome shotgun (WGS) entry which is preliminary data.</text>
</comment>
<evidence type="ECO:0000256" key="7">
    <source>
        <dbReference type="ARBA" id="ARBA00022989"/>
    </source>
</evidence>
<feature type="transmembrane region" description="Helical" evidence="12">
    <location>
        <begin position="315"/>
        <end position="334"/>
    </location>
</feature>
<feature type="transmembrane region" description="Helical" evidence="12">
    <location>
        <begin position="384"/>
        <end position="403"/>
    </location>
</feature>
<evidence type="ECO:0000256" key="4">
    <source>
        <dbReference type="ARBA" id="ARBA00022449"/>
    </source>
</evidence>
<gene>
    <name evidence="14" type="ORF">GCM10023189_15390</name>
</gene>
<feature type="transmembrane region" description="Helical" evidence="12">
    <location>
        <begin position="288"/>
        <end position="309"/>
    </location>
</feature>
<evidence type="ECO:0000313" key="14">
    <source>
        <dbReference type="EMBL" id="GAA4452266.1"/>
    </source>
</evidence>
<evidence type="ECO:0000313" key="15">
    <source>
        <dbReference type="Proteomes" id="UP001501175"/>
    </source>
</evidence>
<dbReference type="RefSeq" id="WP_345242219.1">
    <property type="nucleotide sequence ID" value="NZ_BAABHD010000021.1"/>
</dbReference>
<organism evidence="14 15">
    <name type="scientific">Nibrella saemangeumensis</name>
    <dbReference type="NCBI Taxonomy" id="1084526"/>
    <lineage>
        <taxon>Bacteria</taxon>
        <taxon>Pseudomonadati</taxon>
        <taxon>Bacteroidota</taxon>
        <taxon>Cytophagia</taxon>
        <taxon>Cytophagales</taxon>
        <taxon>Spirosomataceae</taxon>
        <taxon>Nibrella</taxon>
    </lineage>
</organism>
<dbReference type="Gene3D" id="6.10.140.1330">
    <property type="match status" value="1"/>
</dbReference>
<keyword evidence="3" id="KW-0813">Transport</keyword>
<keyword evidence="5" id="KW-1003">Cell membrane</keyword>
<dbReference type="InterPro" id="IPR018422">
    <property type="entry name" value="Cation/H_exchanger_CPA1"/>
</dbReference>
<evidence type="ECO:0000256" key="9">
    <source>
        <dbReference type="ARBA" id="ARBA00023065"/>
    </source>
</evidence>
<keyword evidence="8" id="KW-0915">Sodium</keyword>
<dbReference type="PANTHER" id="PTHR10110:SF195">
    <property type="entry name" value="NA(+)_H(+) ANTIPORTER NHAS2"/>
    <property type="match status" value="1"/>
</dbReference>
<evidence type="ECO:0000259" key="13">
    <source>
        <dbReference type="Pfam" id="PF00999"/>
    </source>
</evidence>
<sequence length="418" mass="46349">MEIFRVITLLIILTAAFAYVNVRFLKLPDTIGLMVVSLVFSLALIFAYQLDPIDFDVAVEFVTRLDFTTIVLDIMLSFLLFAGALHTNIDLLRSEWRSITLFALIGVVLSTFLIASLLYGLLLAVDYPIGYIYCLLFGALISPTDPIAVLGILTKTNVPKSTEIKIVGESLFNDGVGVVIFLTILEIARRGVDSVSAGDIAILFIEETVGGLIFGLVLGYGIFFLLRSIDHYQTEIMITLAAVMGGYTLASWMHVSGPLAIVVAGLFTGKQAKGVAMSDITEEYVEKFWEIIDIILNAILFVLIGFRLLALTFEWIYIEVGLAAIVIVLVCRYLAIRIPLLMSRRWIYSERRDLLMLTWGGLRGGLSIAMALSIPESFAAKNLIVFTTYTVVLFSIIVQGLSLERVARRIYRTKPETN</sequence>
<feature type="transmembrane region" description="Helical" evidence="12">
    <location>
        <begin position="6"/>
        <end position="24"/>
    </location>
</feature>
<evidence type="ECO:0000256" key="2">
    <source>
        <dbReference type="ARBA" id="ARBA00007367"/>
    </source>
</evidence>
<dbReference type="Pfam" id="PF00999">
    <property type="entry name" value="Na_H_Exchanger"/>
    <property type="match status" value="1"/>
</dbReference>
<dbReference type="EMBL" id="BAABHD010000021">
    <property type="protein sequence ID" value="GAA4452266.1"/>
    <property type="molecule type" value="Genomic_DNA"/>
</dbReference>
<dbReference type="InterPro" id="IPR006153">
    <property type="entry name" value="Cation/H_exchanger_TM"/>
</dbReference>
<comment type="similarity">
    <text evidence="2">Belongs to the monovalent cation:proton antiporter 1 (CPA1) transporter (TC 2.A.36) family.</text>
</comment>
<evidence type="ECO:0000256" key="10">
    <source>
        <dbReference type="ARBA" id="ARBA00023136"/>
    </source>
</evidence>
<evidence type="ECO:0000256" key="8">
    <source>
        <dbReference type="ARBA" id="ARBA00023053"/>
    </source>
</evidence>
<dbReference type="Proteomes" id="UP001501175">
    <property type="component" value="Unassembled WGS sequence"/>
</dbReference>
<evidence type="ECO:0000256" key="3">
    <source>
        <dbReference type="ARBA" id="ARBA00022448"/>
    </source>
</evidence>
<accession>A0ABP8MNE7</accession>
<feature type="domain" description="Cation/H+ exchanger transmembrane" evidence="13">
    <location>
        <begin position="12"/>
        <end position="407"/>
    </location>
</feature>
<proteinExistence type="inferred from homology"/>
<feature type="transmembrane region" description="Helical" evidence="12">
    <location>
        <begin position="130"/>
        <end position="154"/>
    </location>
</feature>
<reference evidence="15" key="1">
    <citation type="journal article" date="2019" name="Int. J. Syst. Evol. Microbiol.">
        <title>The Global Catalogue of Microorganisms (GCM) 10K type strain sequencing project: providing services to taxonomists for standard genome sequencing and annotation.</title>
        <authorList>
            <consortium name="The Broad Institute Genomics Platform"/>
            <consortium name="The Broad Institute Genome Sequencing Center for Infectious Disease"/>
            <person name="Wu L."/>
            <person name="Ma J."/>
        </authorList>
    </citation>
    <scope>NUCLEOTIDE SEQUENCE [LARGE SCALE GENOMIC DNA]</scope>
    <source>
        <strain evidence="15">JCM 17927</strain>
    </source>
</reference>
<evidence type="ECO:0000256" key="6">
    <source>
        <dbReference type="ARBA" id="ARBA00022692"/>
    </source>
</evidence>
<evidence type="ECO:0000256" key="1">
    <source>
        <dbReference type="ARBA" id="ARBA00004651"/>
    </source>
</evidence>
<evidence type="ECO:0000256" key="5">
    <source>
        <dbReference type="ARBA" id="ARBA00022475"/>
    </source>
</evidence>
<feature type="transmembrane region" description="Helical" evidence="12">
    <location>
        <begin position="31"/>
        <end position="50"/>
    </location>
</feature>
<comment type="subcellular location">
    <subcellularLocation>
        <location evidence="1">Cell membrane</location>
        <topology evidence="1">Multi-pass membrane protein</topology>
    </subcellularLocation>
</comment>
<feature type="transmembrane region" description="Helical" evidence="12">
    <location>
        <begin position="70"/>
        <end position="89"/>
    </location>
</feature>
<evidence type="ECO:0000256" key="11">
    <source>
        <dbReference type="ARBA" id="ARBA00023201"/>
    </source>
</evidence>
<protein>
    <submittedName>
        <fullName evidence="14">Sodium:proton antiporter</fullName>
    </submittedName>
</protein>
<dbReference type="PANTHER" id="PTHR10110">
    <property type="entry name" value="SODIUM/HYDROGEN EXCHANGER"/>
    <property type="match status" value="1"/>
</dbReference>